<dbReference type="WBParaSite" id="SMRG1_26040.1">
    <property type="protein sequence ID" value="SMRG1_26040.1"/>
    <property type="gene ID" value="SMRG1_26040"/>
</dbReference>
<evidence type="ECO:0000256" key="2">
    <source>
        <dbReference type="ARBA" id="ARBA00023043"/>
    </source>
</evidence>
<dbReference type="PROSITE" id="PS50088">
    <property type="entry name" value="ANK_REPEAT"/>
    <property type="match status" value="6"/>
</dbReference>
<dbReference type="PROSITE" id="PS50297">
    <property type="entry name" value="ANK_REP_REGION"/>
    <property type="match status" value="4"/>
</dbReference>
<accession>A0AA84ZFN1</accession>
<feature type="repeat" description="ANK" evidence="3">
    <location>
        <begin position="7"/>
        <end position="39"/>
    </location>
</feature>
<dbReference type="PANTHER" id="PTHR24201:SF2">
    <property type="entry name" value="ANKYRIN REPEAT DOMAIN-CONTAINING PROTEIN 42"/>
    <property type="match status" value="1"/>
</dbReference>
<evidence type="ECO:0000256" key="4">
    <source>
        <dbReference type="SAM" id="MobiDB-lite"/>
    </source>
</evidence>
<keyword evidence="2 3" id="KW-0040">ANK repeat</keyword>
<feature type="compositionally biased region" description="Low complexity" evidence="4">
    <location>
        <begin position="499"/>
        <end position="510"/>
    </location>
</feature>
<dbReference type="InterPro" id="IPR002110">
    <property type="entry name" value="Ankyrin_rpt"/>
</dbReference>
<evidence type="ECO:0000256" key="3">
    <source>
        <dbReference type="PROSITE-ProRule" id="PRU00023"/>
    </source>
</evidence>
<feature type="compositionally biased region" description="Polar residues" evidence="4">
    <location>
        <begin position="467"/>
        <end position="481"/>
    </location>
</feature>
<dbReference type="SUPFAM" id="SSF48403">
    <property type="entry name" value="Ankyrin repeat"/>
    <property type="match status" value="1"/>
</dbReference>
<evidence type="ECO:0000256" key="1">
    <source>
        <dbReference type="ARBA" id="ARBA00022737"/>
    </source>
</evidence>
<dbReference type="Pfam" id="PF00023">
    <property type="entry name" value="Ank"/>
    <property type="match status" value="1"/>
</dbReference>
<feature type="region of interest" description="Disordered" evidence="4">
    <location>
        <begin position="497"/>
        <end position="518"/>
    </location>
</feature>
<sequence length="518" mass="57721">MTIASMDEQETIHTAVKRGDFVALKGMISSGASVNEVDKHSFTPLHWAANVGAIEILQYLLWKNADPSLVTKSGWTPVHIAAIRGYEKCIQSLVDRGVSVSAKDKYGQTPGHLASIHGNSGSLLTLLRAGADLETVDISGWTMLHAASFHGRLGCVQVLLRWDLRIEDTDKAGNNAAHLAAMEGHLPVLQYLMSQVQTPLYILDTPNDHGETAEALAKRFLKNDVESYINKIKTEQTFHRGSEYSETLAFPAHAAAYSGDLIQLRVLIESGTVKIDERDEQGATPLHKAAGQGHLKIIQWLRENGADPKLRNELGESPADVARRYGHLGALKLLSPKSDGEYENEEISDIIDLPSDIPLGYTEGEKMHQLIVDKNGAIGRAKIRIEKLERLLELAKSDYKQLDGPIEKEEKQRIDALNELGRNYEKQIEELKATLECERIYREKLESRLDESRREVATLTMKLNEGHSGSSDNYLTSKPKIQQNFDYQNTKKLNKFNGSLSSVESNNSVSMKKYKNNK</sequence>
<name>A0AA84ZFN1_9TREM</name>
<dbReference type="Pfam" id="PF12796">
    <property type="entry name" value="Ank_2"/>
    <property type="match status" value="1"/>
</dbReference>
<feature type="repeat" description="ANK" evidence="3">
    <location>
        <begin position="40"/>
        <end position="72"/>
    </location>
</feature>
<evidence type="ECO:0000313" key="5">
    <source>
        <dbReference type="Proteomes" id="UP000050790"/>
    </source>
</evidence>
<evidence type="ECO:0000313" key="6">
    <source>
        <dbReference type="WBParaSite" id="SMRG1_26040.1"/>
    </source>
</evidence>
<dbReference type="SMART" id="SM00248">
    <property type="entry name" value="ANK"/>
    <property type="match status" value="7"/>
</dbReference>
<dbReference type="Proteomes" id="UP000050790">
    <property type="component" value="Unassembled WGS sequence"/>
</dbReference>
<feature type="repeat" description="ANK" evidence="3">
    <location>
        <begin position="139"/>
        <end position="171"/>
    </location>
</feature>
<feature type="repeat" description="ANK" evidence="3">
    <location>
        <begin position="73"/>
        <end position="105"/>
    </location>
</feature>
<dbReference type="AlphaFoldDB" id="A0AA84ZFN1"/>
<evidence type="ECO:0008006" key="7">
    <source>
        <dbReference type="Google" id="ProtNLM"/>
    </source>
</evidence>
<proteinExistence type="predicted"/>
<feature type="repeat" description="ANK" evidence="3">
    <location>
        <begin position="281"/>
        <end position="313"/>
    </location>
</feature>
<dbReference type="Gene3D" id="1.25.40.20">
    <property type="entry name" value="Ankyrin repeat-containing domain"/>
    <property type="match status" value="3"/>
</dbReference>
<reference evidence="6" key="1">
    <citation type="submission" date="2023-11" db="UniProtKB">
        <authorList>
            <consortium name="WormBaseParasite"/>
        </authorList>
    </citation>
    <scope>IDENTIFICATION</scope>
</reference>
<dbReference type="InterPro" id="IPR036770">
    <property type="entry name" value="Ankyrin_rpt-contain_sf"/>
</dbReference>
<feature type="repeat" description="ANK" evidence="3">
    <location>
        <begin position="106"/>
        <end position="138"/>
    </location>
</feature>
<dbReference type="InterPro" id="IPR050776">
    <property type="entry name" value="Ank_Repeat/CDKN_Inhibitor"/>
</dbReference>
<dbReference type="PANTHER" id="PTHR24201">
    <property type="entry name" value="ANK_REP_REGION DOMAIN-CONTAINING PROTEIN"/>
    <property type="match status" value="1"/>
</dbReference>
<organism evidence="5 6">
    <name type="scientific">Schistosoma margrebowiei</name>
    <dbReference type="NCBI Taxonomy" id="48269"/>
    <lineage>
        <taxon>Eukaryota</taxon>
        <taxon>Metazoa</taxon>
        <taxon>Spiralia</taxon>
        <taxon>Lophotrochozoa</taxon>
        <taxon>Platyhelminthes</taxon>
        <taxon>Trematoda</taxon>
        <taxon>Digenea</taxon>
        <taxon>Strigeidida</taxon>
        <taxon>Schistosomatoidea</taxon>
        <taxon>Schistosomatidae</taxon>
        <taxon>Schistosoma</taxon>
    </lineage>
</organism>
<protein>
    <recommendedName>
        <fullName evidence="7">cGMP-dependent protein kinase interacting domain-containing protein</fullName>
    </recommendedName>
</protein>
<keyword evidence="1" id="KW-0677">Repeat</keyword>
<dbReference type="Pfam" id="PF13637">
    <property type="entry name" value="Ank_4"/>
    <property type="match status" value="1"/>
</dbReference>
<feature type="region of interest" description="Disordered" evidence="4">
    <location>
        <begin position="461"/>
        <end position="481"/>
    </location>
</feature>